<sequence length="237" mass="26982">MEIERMISEENRGNQGFKSNSLVQGILDESLNDESNQSFNPILSRLQLISNSSNISILTENLILTSATCVIPQVIEALDVSCIICAAPELPYSPLSNAVAYHKVNVRDSCDAAISTYFDEVADIIDQETSLGGRVLVFCVAGVSRSATLCLAYLMKYHQLTLQEAYNHVKKIRPRIHPNCGFFQQLIEYEQALFNTTSVKMVFNEFLQTTIPEVYDDEYKQIRMFSRKRRDRQDRHK</sequence>
<comment type="similarity">
    <text evidence="1">Belongs to the protein-tyrosine phosphatase family. Non-receptor class dual specificity subfamily.</text>
</comment>
<reference evidence="7" key="1">
    <citation type="submission" date="2025-08" db="UniProtKB">
        <authorList>
            <consortium name="RefSeq"/>
        </authorList>
    </citation>
    <scope>IDENTIFICATION</scope>
    <source>
        <tissue evidence="7">Gonads</tissue>
    </source>
</reference>
<dbReference type="KEGG" id="soy:115883285"/>
<keyword evidence="2" id="KW-0378">Hydrolase</keyword>
<dbReference type="GeneID" id="115883285"/>
<evidence type="ECO:0000256" key="1">
    <source>
        <dbReference type="ARBA" id="ARBA00008601"/>
    </source>
</evidence>
<dbReference type="Gene3D" id="3.90.190.10">
    <property type="entry name" value="Protein tyrosine phosphatase superfamily"/>
    <property type="match status" value="1"/>
</dbReference>
<dbReference type="InterPro" id="IPR020422">
    <property type="entry name" value="TYR_PHOSPHATASE_DUAL_dom"/>
</dbReference>
<dbReference type="InterPro" id="IPR000340">
    <property type="entry name" value="Dual-sp_phosphatase_cat-dom"/>
</dbReference>
<proteinExistence type="inferred from homology"/>
<accession>A0A6J2Y395</accession>
<evidence type="ECO:0000256" key="3">
    <source>
        <dbReference type="ARBA" id="ARBA00022912"/>
    </source>
</evidence>
<keyword evidence="3" id="KW-0904">Protein phosphatase</keyword>
<dbReference type="Pfam" id="PF00782">
    <property type="entry name" value="DSPc"/>
    <property type="match status" value="1"/>
</dbReference>
<dbReference type="RefSeq" id="XP_030757475.1">
    <property type="nucleotide sequence ID" value="XM_030901615.1"/>
</dbReference>
<dbReference type="GO" id="GO:0004721">
    <property type="term" value="F:phosphoprotein phosphatase activity"/>
    <property type="evidence" value="ECO:0007669"/>
    <property type="project" value="UniProtKB-KW"/>
</dbReference>
<dbReference type="PANTHER" id="PTHR45961">
    <property type="entry name" value="IP21249P"/>
    <property type="match status" value="1"/>
</dbReference>
<dbReference type="InterPro" id="IPR000387">
    <property type="entry name" value="Tyr_Pase_dom"/>
</dbReference>
<evidence type="ECO:0000259" key="5">
    <source>
        <dbReference type="PROSITE" id="PS50056"/>
    </source>
</evidence>
<dbReference type="Proteomes" id="UP000504635">
    <property type="component" value="Unplaced"/>
</dbReference>
<keyword evidence="6" id="KW-1185">Reference proteome</keyword>
<dbReference type="InterPro" id="IPR052103">
    <property type="entry name" value="Dual_spec_Phospatases"/>
</dbReference>
<dbReference type="OrthoDB" id="285418at2759"/>
<dbReference type="CDD" id="cd14514">
    <property type="entry name" value="DUSP14-like"/>
    <property type="match status" value="1"/>
</dbReference>
<protein>
    <submittedName>
        <fullName evidence="7">Dual specificity protein phosphatase 14-like</fullName>
    </submittedName>
</protein>
<organism evidence="6 7">
    <name type="scientific">Sitophilus oryzae</name>
    <name type="common">Rice weevil</name>
    <name type="synonym">Curculio oryzae</name>
    <dbReference type="NCBI Taxonomy" id="7048"/>
    <lineage>
        <taxon>Eukaryota</taxon>
        <taxon>Metazoa</taxon>
        <taxon>Ecdysozoa</taxon>
        <taxon>Arthropoda</taxon>
        <taxon>Hexapoda</taxon>
        <taxon>Insecta</taxon>
        <taxon>Pterygota</taxon>
        <taxon>Neoptera</taxon>
        <taxon>Endopterygota</taxon>
        <taxon>Coleoptera</taxon>
        <taxon>Polyphaga</taxon>
        <taxon>Cucujiformia</taxon>
        <taxon>Curculionidae</taxon>
        <taxon>Dryophthorinae</taxon>
        <taxon>Sitophilus</taxon>
    </lineage>
</organism>
<evidence type="ECO:0000256" key="2">
    <source>
        <dbReference type="ARBA" id="ARBA00022801"/>
    </source>
</evidence>
<dbReference type="GO" id="GO:0005737">
    <property type="term" value="C:cytoplasm"/>
    <property type="evidence" value="ECO:0007669"/>
    <property type="project" value="TreeGrafter"/>
</dbReference>
<evidence type="ECO:0000313" key="6">
    <source>
        <dbReference type="Proteomes" id="UP000504635"/>
    </source>
</evidence>
<dbReference type="SMART" id="SM00195">
    <property type="entry name" value="DSPc"/>
    <property type="match status" value="1"/>
</dbReference>
<dbReference type="PROSITE" id="PS50056">
    <property type="entry name" value="TYR_PHOSPHATASE_2"/>
    <property type="match status" value="1"/>
</dbReference>
<dbReference type="AlphaFoldDB" id="A0A6J2Y395"/>
<dbReference type="InterPro" id="IPR029021">
    <property type="entry name" value="Prot-tyrosine_phosphatase-like"/>
</dbReference>
<feature type="domain" description="Tyrosine specific protein phosphatases" evidence="5">
    <location>
        <begin position="115"/>
        <end position="174"/>
    </location>
</feature>
<dbReference type="InParanoid" id="A0A6J2Y395"/>
<evidence type="ECO:0000259" key="4">
    <source>
        <dbReference type="PROSITE" id="PS50054"/>
    </source>
</evidence>
<feature type="domain" description="Tyrosine-protein phosphatase" evidence="4">
    <location>
        <begin position="54"/>
        <end position="195"/>
    </location>
</feature>
<dbReference type="PANTHER" id="PTHR45961:SF6">
    <property type="entry name" value="IP21249P"/>
    <property type="match status" value="1"/>
</dbReference>
<dbReference type="FunCoup" id="A0A6J2Y395">
    <property type="interactions" value="13"/>
</dbReference>
<name>A0A6J2Y395_SITOR</name>
<gene>
    <name evidence="7" type="primary">LOC115883285</name>
</gene>
<evidence type="ECO:0000313" key="7">
    <source>
        <dbReference type="RefSeq" id="XP_030757475.1"/>
    </source>
</evidence>
<dbReference type="PROSITE" id="PS50054">
    <property type="entry name" value="TYR_PHOSPHATASE_DUAL"/>
    <property type="match status" value="1"/>
</dbReference>
<dbReference type="SUPFAM" id="SSF52799">
    <property type="entry name" value="(Phosphotyrosine protein) phosphatases II"/>
    <property type="match status" value="1"/>
</dbReference>